<evidence type="ECO:0000313" key="1">
    <source>
        <dbReference type="EMBL" id="AFH21059.1"/>
    </source>
</evidence>
<dbReference type="OrthoDB" id="12674at10239"/>
<gene>
    <name evidence="1" type="ORF">CR9_175</name>
</gene>
<organism evidence="1 2">
    <name type="scientific">Cronobacter phage CR9</name>
    <dbReference type="NCBI Taxonomy" id="1162290"/>
    <lineage>
        <taxon>Viruses</taxon>
        <taxon>Duplodnaviria</taxon>
        <taxon>Heunggongvirae</taxon>
        <taxon>Uroviricota</taxon>
        <taxon>Caudoviricetes</taxon>
        <taxon>Vequintavirinae</taxon>
        <taxon>Certrevirus</taxon>
        <taxon>Certrevirus CR9</taxon>
    </lineage>
</organism>
<protein>
    <submittedName>
        <fullName evidence="1">Uncharacterized protein</fullName>
    </submittedName>
</protein>
<dbReference type="KEGG" id="vg:18563017"/>
<dbReference type="InterPro" id="IPR013320">
    <property type="entry name" value="ConA-like_dom_sf"/>
</dbReference>
<dbReference type="Pfam" id="PF13385">
    <property type="entry name" value="Laminin_G_3"/>
    <property type="match status" value="1"/>
</dbReference>
<dbReference type="EMBL" id="JQ691611">
    <property type="protein sequence ID" value="AFH21059.1"/>
    <property type="molecule type" value="Genomic_DNA"/>
</dbReference>
<sequence length="205" mass="21666">MIEMLTASGKAPSPAADKTKILLLGDSGYVDLANPTRTIQQVGSPGFNTGTPYWGTRSFDFNVGNYSKAVVQDSSLILPAGGDWTFELFCRMRVRNVNTVPFVAGSFGVTVNDSTWRITGHGANATVSSSSLVWSHIAIVASGGVVKTYFNGTLRSTGTAVSAYLGNITLGSGDYASGWIDGFRVSNIARHTGDFTPPTVPFVVD</sequence>
<keyword evidence="2" id="KW-1185">Reference proteome</keyword>
<proteinExistence type="predicted"/>
<reference evidence="1 2" key="1">
    <citation type="submission" date="2012-02" db="EMBL/GenBank/DDBJ databases">
        <title>Complete Genome Sequence of Cronobacter sakazakii Bacteriophage CR9.</title>
        <authorList>
            <person name="Shin H."/>
            <person name="Lee J.-H."/>
            <person name="Kim Y."/>
            <person name="Ryu S."/>
        </authorList>
    </citation>
    <scope>NUCLEOTIDE SEQUENCE [LARGE SCALE GENOMIC DNA]</scope>
</reference>
<dbReference type="Gene3D" id="2.60.120.200">
    <property type="match status" value="1"/>
</dbReference>
<accession>M1F2B8</accession>
<dbReference type="GeneID" id="18563017"/>
<evidence type="ECO:0000313" key="2">
    <source>
        <dbReference type="Proteomes" id="UP000011829"/>
    </source>
</evidence>
<dbReference type="Proteomes" id="UP000011829">
    <property type="component" value="Segment"/>
</dbReference>
<dbReference type="RefSeq" id="YP_009015137.1">
    <property type="nucleotide sequence ID" value="NC_023717.1"/>
</dbReference>
<dbReference type="SUPFAM" id="SSF49899">
    <property type="entry name" value="Concanavalin A-like lectins/glucanases"/>
    <property type="match status" value="1"/>
</dbReference>
<name>M1F2B8_9CAUD</name>